<accession>A0A368KHU0</accession>
<dbReference type="AlphaFoldDB" id="A0A368KHU0"/>
<keyword evidence="3" id="KW-0328">Glycosyltransferase</keyword>
<keyword evidence="2" id="KW-1003">Cell membrane</keyword>
<dbReference type="InterPro" id="IPR001173">
    <property type="entry name" value="Glyco_trans_2-like"/>
</dbReference>
<dbReference type="PANTHER" id="PTHR48090:SF1">
    <property type="entry name" value="PROPHAGE BACTOPRENOL GLUCOSYL TRANSFERASE HOMOLOG"/>
    <property type="match status" value="1"/>
</dbReference>
<keyword evidence="7 9" id="KW-0472">Membrane</keyword>
<evidence type="ECO:0000256" key="4">
    <source>
        <dbReference type="ARBA" id="ARBA00022679"/>
    </source>
</evidence>
<dbReference type="FunFam" id="3.90.550.10:FF:000079">
    <property type="entry name" value="Probable glycosyl transferase"/>
    <property type="match status" value="1"/>
</dbReference>
<feature type="transmembrane region" description="Helical" evidence="9">
    <location>
        <begin position="262"/>
        <end position="287"/>
    </location>
</feature>
<dbReference type="InterPro" id="IPR050256">
    <property type="entry name" value="Glycosyltransferase_2"/>
</dbReference>
<evidence type="ECO:0000259" key="10">
    <source>
        <dbReference type="Pfam" id="PF00535"/>
    </source>
</evidence>
<evidence type="ECO:0000256" key="2">
    <source>
        <dbReference type="ARBA" id="ARBA00022475"/>
    </source>
</evidence>
<feature type="transmembrane region" description="Helical" evidence="9">
    <location>
        <begin position="229"/>
        <end position="250"/>
    </location>
</feature>
<evidence type="ECO:0000256" key="3">
    <source>
        <dbReference type="ARBA" id="ARBA00022676"/>
    </source>
</evidence>
<evidence type="ECO:0000256" key="7">
    <source>
        <dbReference type="ARBA" id="ARBA00023136"/>
    </source>
</evidence>
<keyword evidence="5 9" id="KW-0812">Transmembrane</keyword>
<dbReference type="SUPFAM" id="SSF53448">
    <property type="entry name" value="Nucleotide-diphospho-sugar transferases"/>
    <property type="match status" value="1"/>
</dbReference>
<dbReference type="InterPro" id="IPR029044">
    <property type="entry name" value="Nucleotide-diphossugar_trans"/>
</dbReference>
<dbReference type="Proteomes" id="UP000252387">
    <property type="component" value="Unassembled WGS sequence"/>
</dbReference>
<sequence>MPQLTVVVPAYNESAVLRSFHERLRKVLDGLPLACDVLYVDDGSHDDTWSIIESLVAADPRTGALKLSRNFGKEAALTAGLDAVLADAAVVIDADLQDPPELIPALVEQWQAGYDVVYATRSAREGESGFKRLTAAAFYRSMERLSDTMIPRDTGDFRLLSRRALDALRQLRERQRFMKGLFSWIGYRQTAVHYQREPRQAGTTKWNYWRLGQLAIEGITSFSTAPLRLATWVGLAAAGVSFAYGAFVLVKALLYGDPVRGYPTLILVVLFLGGVQLLALGVIGEYLGRNYAESKQRPLYFIEERRTPRAPR</sequence>
<dbReference type="EMBL" id="QFWQ01000002">
    <property type="protein sequence ID" value="RCS31484.1"/>
    <property type="molecule type" value="Genomic_DNA"/>
</dbReference>
<name>A0A368KHU0_9GAMM</name>
<dbReference type="GO" id="GO:0005886">
    <property type="term" value="C:plasma membrane"/>
    <property type="evidence" value="ECO:0007669"/>
    <property type="project" value="UniProtKB-SubCell"/>
</dbReference>
<dbReference type="OrthoDB" id="9811884at2"/>
<dbReference type="RefSeq" id="WP_114340668.1">
    <property type="nucleotide sequence ID" value="NZ_QFWQ01000002.1"/>
</dbReference>
<comment type="caution">
    <text evidence="11">The sequence shown here is derived from an EMBL/GenBank/DDBJ whole genome shotgun (WGS) entry which is preliminary data.</text>
</comment>
<evidence type="ECO:0000256" key="6">
    <source>
        <dbReference type="ARBA" id="ARBA00022989"/>
    </source>
</evidence>
<comment type="similarity">
    <text evidence="8">Belongs to the glycosyltransferase 2 family. GtrB subfamily.</text>
</comment>
<dbReference type="Gene3D" id="3.90.550.10">
    <property type="entry name" value="Spore Coat Polysaccharide Biosynthesis Protein SpsA, Chain A"/>
    <property type="match status" value="1"/>
</dbReference>
<dbReference type="CDD" id="cd04187">
    <property type="entry name" value="DPM1_like_bac"/>
    <property type="match status" value="1"/>
</dbReference>
<dbReference type="PANTHER" id="PTHR48090">
    <property type="entry name" value="UNDECAPRENYL-PHOSPHATE 4-DEOXY-4-FORMAMIDO-L-ARABINOSE TRANSFERASE-RELATED"/>
    <property type="match status" value="1"/>
</dbReference>
<organism evidence="11 12">
    <name type="scientific">Rhodanobacter denitrificans</name>
    <dbReference type="NCBI Taxonomy" id="666685"/>
    <lineage>
        <taxon>Bacteria</taxon>
        <taxon>Pseudomonadati</taxon>
        <taxon>Pseudomonadota</taxon>
        <taxon>Gammaproteobacteria</taxon>
        <taxon>Lysobacterales</taxon>
        <taxon>Rhodanobacteraceae</taxon>
        <taxon>Rhodanobacter</taxon>
    </lineage>
</organism>
<proteinExistence type="inferred from homology"/>
<protein>
    <submittedName>
        <fullName evidence="11">Glycosyltransferase</fullName>
    </submittedName>
</protein>
<evidence type="ECO:0000256" key="5">
    <source>
        <dbReference type="ARBA" id="ARBA00022692"/>
    </source>
</evidence>
<dbReference type="Pfam" id="PF00535">
    <property type="entry name" value="Glycos_transf_2"/>
    <property type="match status" value="1"/>
</dbReference>
<evidence type="ECO:0000313" key="11">
    <source>
        <dbReference type="EMBL" id="RCS31484.1"/>
    </source>
</evidence>
<keyword evidence="12" id="KW-1185">Reference proteome</keyword>
<dbReference type="GO" id="GO:0016757">
    <property type="term" value="F:glycosyltransferase activity"/>
    <property type="evidence" value="ECO:0007669"/>
    <property type="project" value="UniProtKB-KW"/>
</dbReference>
<keyword evidence="6 9" id="KW-1133">Transmembrane helix</keyword>
<comment type="subcellular location">
    <subcellularLocation>
        <location evidence="1">Cell membrane</location>
        <topology evidence="1">Multi-pass membrane protein</topology>
    </subcellularLocation>
</comment>
<evidence type="ECO:0000313" key="12">
    <source>
        <dbReference type="Proteomes" id="UP000252387"/>
    </source>
</evidence>
<evidence type="ECO:0000256" key="8">
    <source>
        <dbReference type="ARBA" id="ARBA00038152"/>
    </source>
</evidence>
<evidence type="ECO:0000256" key="1">
    <source>
        <dbReference type="ARBA" id="ARBA00004651"/>
    </source>
</evidence>
<gene>
    <name evidence="11" type="ORF">DEO45_02075</name>
</gene>
<feature type="domain" description="Glycosyltransferase 2-like" evidence="10">
    <location>
        <begin position="5"/>
        <end position="167"/>
    </location>
</feature>
<evidence type="ECO:0000256" key="9">
    <source>
        <dbReference type="SAM" id="Phobius"/>
    </source>
</evidence>
<keyword evidence="4 11" id="KW-0808">Transferase</keyword>
<reference evidence="11 12" key="1">
    <citation type="submission" date="2018-05" db="EMBL/GenBank/DDBJ databases">
        <title>Draft genome sequence of Rhodanobacter denitrificans Yn1 isolated from gold copper mine.</title>
        <authorList>
            <person name="Yang N."/>
            <person name="Mazhar H.S."/>
            <person name="Rensing C."/>
        </authorList>
    </citation>
    <scope>NUCLEOTIDE SEQUENCE [LARGE SCALE GENOMIC DNA]</scope>
    <source>
        <strain evidence="11 12">Yn1</strain>
    </source>
</reference>